<dbReference type="Gene3D" id="1.10.443.10">
    <property type="entry name" value="Intergrase catalytic core"/>
    <property type="match status" value="1"/>
</dbReference>
<name>A0ABX7FHD6_BRECH</name>
<accession>A0ABX7FHD6</accession>
<dbReference type="EMBL" id="CP069127">
    <property type="protein sequence ID" value="QRG65567.1"/>
    <property type="molecule type" value="Genomic_DNA"/>
</dbReference>
<dbReference type="Proteomes" id="UP000596248">
    <property type="component" value="Chromosome"/>
</dbReference>
<sequence length="545" mass="63668">MIRYTNSRGRTVEFHDNNTWVSYYGPNGSRPRTFTFVFDIIPVSWRAKVMQILRSTFDKTTPSNTYNVYNSFRLFFSWLDQIGNPSFDSFDQVDDIFWGAFDDWLEVTRKCIISTRRAIFYSLKTGIKESIDLELQIATGVSIYHLEDIMLTRFRKVKQQMMLQLNEKVLTTSECEIIYAVIAQQYHEAQKVIVAPIGELPPGFKRKERTGRYAKVPGKLLERQVDMLAVTAIWLGLTHGMRPEEFATCTLDDIIVDPLGANHKMYCHAANKPSRYIPIPQLTLDIINLFIRFTERCRRQLETDLLCVDWDNAGLPKKVSLAHHLKRFVHNFDIKDDNGKPLPVNMKNLRRTFGSQIASYTNNPELARRIMGHAYISTTKEHYTLQRLSELSHNVSKGLRLFALQITMSYKSPIIDIDAERPDIAESLKNSPDRDHEFGICTVPQTTDELANSCARARHCFECEFLVVETKKRENFVLEKKLYLQLAENEADERIKQQKLRRAQQAEAWIVLIDQKIEKHFDSKEKIQIMDKENRSRRKRTYYRK</sequence>
<keyword evidence="3" id="KW-1185">Reference proteome</keyword>
<evidence type="ECO:0000313" key="3">
    <source>
        <dbReference type="Proteomes" id="UP000596248"/>
    </source>
</evidence>
<keyword evidence="1" id="KW-0233">DNA recombination</keyword>
<evidence type="ECO:0000256" key="1">
    <source>
        <dbReference type="ARBA" id="ARBA00023172"/>
    </source>
</evidence>
<dbReference type="RefSeq" id="WP_203255076.1">
    <property type="nucleotide sequence ID" value="NZ_CP069127.1"/>
</dbReference>
<gene>
    <name evidence="2" type="ORF">JNE38_18310</name>
</gene>
<proteinExistence type="predicted"/>
<dbReference type="SUPFAM" id="SSF56349">
    <property type="entry name" value="DNA breaking-rejoining enzymes"/>
    <property type="match status" value="1"/>
</dbReference>
<evidence type="ECO:0000313" key="2">
    <source>
        <dbReference type="EMBL" id="QRG65567.1"/>
    </source>
</evidence>
<organism evidence="2 3">
    <name type="scientific">Brevibacillus choshinensis</name>
    <dbReference type="NCBI Taxonomy" id="54911"/>
    <lineage>
        <taxon>Bacteria</taxon>
        <taxon>Bacillati</taxon>
        <taxon>Bacillota</taxon>
        <taxon>Bacilli</taxon>
        <taxon>Bacillales</taxon>
        <taxon>Paenibacillaceae</taxon>
        <taxon>Brevibacillus</taxon>
    </lineage>
</organism>
<dbReference type="InterPro" id="IPR013762">
    <property type="entry name" value="Integrase-like_cat_sf"/>
</dbReference>
<reference evidence="2 3" key="1">
    <citation type="submission" date="2021-01" db="EMBL/GenBank/DDBJ databases">
        <title>Identification of strong promoters based on the transcriptome of Brevibacillus choshinensis.</title>
        <authorList>
            <person name="Yao D."/>
            <person name="Zhang K."/>
            <person name="Wu J."/>
        </authorList>
    </citation>
    <scope>NUCLEOTIDE SEQUENCE [LARGE SCALE GENOMIC DNA]</scope>
    <source>
        <strain evidence="2 3">HPD31-SP3</strain>
    </source>
</reference>
<protein>
    <recommendedName>
        <fullName evidence="4">Integrase</fullName>
    </recommendedName>
</protein>
<evidence type="ECO:0008006" key="4">
    <source>
        <dbReference type="Google" id="ProtNLM"/>
    </source>
</evidence>
<dbReference type="InterPro" id="IPR011010">
    <property type="entry name" value="DNA_brk_join_enz"/>
</dbReference>